<evidence type="ECO:0000256" key="3">
    <source>
        <dbReference type="ARBA" id="ARBA00008655"/>
    </source>
</evidence>
<dbReference type="EMBL" id="GL379795">
    <property type="protein sequence ID" value="EGT59566.1"/>
    <property type="molecule type" value="Genomic_DNA"/>
</dbReference>
<evidence type="ECO:0000256" key="13">
    <source>
        <dbReference type="ARBA" id="ARBA00025707"/>
    </source>
</evidence>
<dbReference type="OrthoDB" id="272512at2759"/>
<keyword evidence="17" id="KW-1185">Reference proteome</keyword>
<dbReference type="OMA" id="NDVMTIY"/>
<evidence type="ECO:0000256" key="8">
    <source>
        <dbReference type="ARBA" id="ARBA00023098"/>
    </source>
</evidence>
<dbReference type="InParanoid" id="G0MI92"/>
<sequence length="411" mass="47050">MIPLQLVATSVFITTIILVLSKRHWGWIPIILVKFLEEILGGLVGWKEIEQNFKRAEHKTFLTVDHIKNKEFNGAFETSSELICLGIQSILQDDLTRPFEIEEEEASLLHFPKEILNLPFYIFGLGFRWLFLFPLRICFMMFTVLFLTISSGFCVMIDAEKKHFRYCGITFAKLFNASTGLLVNFHDKKNRPRFPGVAVANHLSANDVMTIYSGCEYDGVGYTITGQSHGGFVKYLYKYGGKLTPLLLVDRACDKNRNALHQAIVNHSKSTDEDAYPVLLFPEGYCSNNKTVLQFRKAIFDGQTAIYPIAMKQNSRFGDAFWSEDTFIPYLVRIMTSWCTIIDIYYLPPMYKETKENDKQFAKRVQTAIATKLSVDALPFDGKLKSEKERLKYKEKLQSGLAEKLLPLASL</sequence>
<evidence type="ECO:0000256" key="4">
    <source>
        <dbReference type="ARBA" id="ARBA00022516"/>
    </source>
</evidence>
<evidence type="ECO:0000313" key="17">
    <source>
        <dbReference type="Proteomes" id="UP000008068"/>
    </source>
</evidence>
<dbReference type="SUPFAM" id="SSF69593">
    <property type="entry name" value="Glycerol-3-phosphate (1)-acyltransferase"/>
    <property type="match status" value="1"/>
</dbReference>
<dbReference type="GO" id="GO:0019432">
    <property type="term" value="P:triglyceride biosynthetic process"/>
    <property type="evidence" value="ECO:0007669"/>
    <property type="project" value="TreeGrafter"/>
</dbReference>
<comment type="subcellular location">
    <subcellularLocation>
        <location evidence="1">Membrane</location>
    </subcellularLocation>
</comment>
<keyword evidence="10" id="KW-0594">Phospholipid biosynthesis</keyword>
<proteinExistence type="inferred from homology"/>
<evidence type="ECO:0000256" key="9">
    <source>
        <dbReference type="ARBA" id="ARBA00023136"/>
    </source>
</evidence>
<evidence type="ECO:0000256" key="7">
    <source>
        <dbReference type="ARBA" id="ARBA00022989"/>
    </source>
</evidence>
<dbReference type="GO" id="GO:0008654">
    <property type="term" value="P:phospholipid biosynthetic process"/>
    <property type="evidence" value="ECO:0007669"/>
    <property type="project" value="UniProtKB-KW"/>
</dbReference>
<dbReference type="PANTHER" id="PTHR23063:SF38">
    <property type="entry name" value="PROTEIN CBG04491"/>
    <property type="match status" value="1"/>
</dbReference>
<dbReference type="SMART" id="SM00563">
    <property type="entry name" value="PlsC"/>
    <property type="match status" value="1"/>
</dbReference>
<keyword evidence="11" id="KW-1208">Phospholipid metabolism</keyword>
<name>G0MI92_CAEBE</name>
<accession>G0MI92</accession>
<dbReference type="GO" id="GO:0016020">
    <property type="term" value="C:membrane"/>
    <property type="evidence" value="ECO:0007669"/>
    <property type="project" value="UniProtKB-SubCell"/>
</dbReference>
<reference evidence="17" key="1">
    <citation type="submission" date="2011-07" db="EMBL/GenBank/DDBJ databases">
        <authorList>
            <consortium name="Caenorhabditis brenneri Sequencing and Analysis Consortium"/>
            <person name="Wilson R.K."/>
        </authorList>
    </citation>
    <scope>NUCLEOTIDE SEQUENCE [LARGE SCALE GENOMIC DNA]</scope>
    <source>
        <strain evidence="17">PB2801</strain>
    </source>
</reference>
<evidence type="ECO:0000256" key="1">
    <source>
        <dbReference type="ARBA" id="ARBA00004370"/>
    </source>
</evidence>
<gene>
    <name evidence="16" type="ORF">CAEBREN_25374</name>
</gene>
<keyword evidence="6 14" id="KW-0812">Transmembrane</keyword>
<evidence type="ECO:0000313" key="16">
    <source>
        <dbReference type="EMBL" id="EGT59566.1"/>
    </source>
</evidence>
<keyword evidence="5" id="KW-0808">Transferase</keyword>
<organism evidence="17">
    <name type="scientific">Caenorhabditis brenneri</name>
    <name type="common">Nematode worm</name>
    <dbReference type="NCBI Taxonomy" id="135651"/>
    <lineage>
        <taxon>Eukaryota</taxon>
        <taxon>Metazoa</taxon>
        <taxon>Ecdysozoa</taxon>
        <taxon>Nematoda</taxon>
        <taxon>Chromadorea</taxon>
        <taxon>Rhabditida</taxon>
        <taxon>Rhabditina</taxon>
        <taxon>Rhabditomorpha</taxon>
        <taxon>Rhabditoidea</taxon>
        <taxon>Rhabditidae</taxon>
        <taxon>Peloderinae</taxon>
        <taxon>Caenorhabditis</taxon>
    </lineage>
</organism>
<comment type="similarity">
    <text evidence="3">Belongs to the 1-acyl-sn-glycerol-3-phosphate acyltransferase family.</text>
</comment>
<feature type="domain" description="Phospholipid/glycerol acyltransferase" evidence="15">
    <location>
        <begin position="196"/>
        <end position="314"/>
    </location>
</feature>
<keyword evidence="7 14" id="KW-1133">Transmembrane helix</keyword>
<dbReference type="AlphaFoldDB" id="G0MI92"/>
<evidence type="ECO:0000256" key="11">
    <source>
        <dbReference type="ARBA" id="ARBA00023264"/>
    </source>
</evidence>
<comment type="pathway">
    <text evidence="13">Phospholipid metabolism.</text>
</comment>
<dbReference type="GO" id="GO:0004366">
    <property type="term" value="F:glycerol-3-phosphate O-acyltransferase activity"/>
    <property type="evidence" value="ECO:0007669"/>
    <property type="project" value="TreeGrafter"/>
</dbReference>
<protein>
    <recommendedName>
        <fullName evidence="15">Phospholipid/glycerol acyltransferase domain-containing protein</fullName>
    </recommendedName>
</protein>
<evidence type="ECO:0000259" key="15">
    <source>
        <dbReference type="SMART" id="SM00563"/>
    </source>
</evidence>
<evidence type="ECO:0000256" key="6">
    <source>
        <dbReference type="ARBA" id="ARBA00022692"/>
    </source>
</evidence>
<evidence type="ECO:0000256" key="10">
    <source>
        <dbReference type="ARBA" id="ARBA00023209"/>
    </source>
</evidence>
<feature type="transmembrane region" description="Helical" evidence="14">
    <location>
        <begin position="139"/>
        <end position="157"/>
    </location>
</feature>
<comment type="pathway">
    <text evidence="2">Lipid metabolism.</text>
</comment>
<dbReference type="STRING" id="135651.G0MI92"/>
<evidence type="ECO:0000256" key="2">
    <source>
        <dbReference type="ARBA" id="ARBA00005189"/>
    </source>
</evidence>
<dbReference type="GO" id="GO:0005783">
    <property type="term" value="C:endoplasmic reticulum"/>
    <property type="evidence" value="ECO:0007669"/>
    <property type="project" value="TreeGrafter"/>
</dbReference>
<keyword evidence="12" id="KW-0012">Acyltransferase</keyword>
<dbReference type="InterPro" id="IPR045252">
    <property type="entry name" value="LPCAT1-like"/>
</dbReference>
<dbReference type="InterPro" id="IPR002123">
    <property type="entry name" value="Plipid/glycerol_acylTrfase"/>
</dbReference>
<dbReference type="Pfam" id="PF01553">
    <property type="entry name" value="Acyltransferase"/>
    <property type="match status" value="1"/>
</dbReference>
<evidence type="ECO:0000256" key="5">
    <source>
        <dbReference type="ARBA" id="ARBA00022679"/>
    </source>
</evidence>
<dbReference type="HOGENOM" id="CLU_042575_0_0_1"/>
<dbReference type="Proteomes" id="UP000008068">
    <property type="component" value="Unassembled WGS sequence"/>
</dbReference>
<keyword evidence="4" id="KW-0444">Lipid biosynthesis</keyword>
<dbReference type="eggNOG" id="KOG2898">
    <property type="taxonomic scope" value="Eukaryota"/>
</dbReference>
<dbReference type="CDD" id="cd07991">
    <property type="entry name" value="LPLAT_LPCAT1-like"/>
    <property type="match status" value="1"/>
</dbReference>
<evidence type="ECO:0000256" key="12">
    <source>
        <dbReference type="ARBA" id="ARBA00023315"/>
    </source>
</evidence>
<keyword evidence="8" id="KW-0443">Lipid metabolism</keyword>
<keyword evidence="9 14" id="KW-0472">Membrane</keyword>
<dbReference type="PANTHER" id="PTHR23063">
    <property type="entry name" value="PHOSPHOLIPID ACYLTRANSFERASE"/>
    <property type="match status" value="1"/>
</dbReference>
<evidence type="ECO:0000256" key="14">
    <source>
        <dbReference type="SAM" id="Phobius"/>
    </source>
</evidence>